<protein>
    <recommendedName>
        <fullName evidence="3">DUF6534 domain-containing protein</fullName>
    </recommendedName>
</protein>
<keyword evidence="2" id="KW-0812">Transmembrane</keyword>
<feature type="transmembrane region" description="Helical" evidence="2">
    <location>
        <begin position="252"/>
        <end position="273"/>
    </location>
</feature>
<feature type="region of interest" description="Disordered" evidence="1">
    <location>
        <begin position="372"/>
        <end position="394"/>
    </location>
</feature>
<dbReference type="EMBL" id="BQKY01000010">
    <property type="protein sequence ID" value="GJN92037.1"/>
    <property type="molecule type" value="Genomic_DNA"/>
</dbReference>
<feature type="region of interest" description="Disordered" evidence="1">
    <location>
        <begin position="408"/>
        <end position="451"/>
    </location>
</feature>
<feature type="region of interest" description="Disordered" evidence="1">
    <location>
        <begin position="287"/>
        <end position="322"/>
    </location>
</feature>
<dbReference type="PANTHER" id="PTHR40465:SF1">
    <property type="entry name" value="DUF6534 DOMAIN-CONTAINING PROTEIN"/>
    <property type="match status" value="1"/>
</dbReference>
<proteinExistence type="predicted"/>
<feature type="transmembrane region" description="Helical" evidence="2">
    <location>
        <begin position="60"/>
        <end position="81"/>
    </location>
</feature>
<reference evidence="4 5" key="1">
    <citation type="submission" date="2021-12" db="EMBL/GenBank/DDBJ databases">
        <title>High titer production of polyol ester of fatty acids by Rhodotorula paludigena BS15 towards product separation-free biomass refinery.</title>
        <authorList>
            <person name="Mano J."/>
            <person name="Ono H."/>
            <person name="Tanaka T."/>
            <person name="Naito K."/>
            <person name="Sushida H."/>
            <person name="Ike M."/>
            <person name="Tokuyasu K."/>
            <person name="Kitaoka M."/>
        </authorList>
    </citation>
    <scope>NUCLEOTIDE SEQUENCE [LARGE SCALE GENOMIC DNA]</scope>
    <source>
        <strain evidence="4 5">BS15</strain>
    </source>
</reference>
<feature type="region of interest" description="Disordered" evidence="1">
    <location>
        <begin position="345"/>
        <end position="364"/>
    </location>
</feature>
<feature type="compositionally biased region" description="Basic and acidic residues" evidence="1">
    <location>
        <begin position="408"/>
        <end position="436"/>
    </location>
</feature>
<feature type="compositionally biased region" description="Basic and acidic residues" evidence="1">
    <location>
        <begin position="300"/>
        <end position="310"/>
    </location>
</feature>
<gene>
    <name evidence="4" type="ORF">Rhopal_005065-T1</name>
</gene>
<evidence type="ECO:0000256" key="2">
    <source>
        <dbReference type="SAM" id="Phobius"/>
    </source>
</evidence>
<feature type="compositionally biased region" description="Low complexity" evidence="1">
    <location>
        <begin position="311"/>
        <end position="322"/>
    </location>
</feature>
<keyword evidence="5" id="KW-1185">Reference proteome</keyword>
<comment type="caution">
    <text evidence="4">The sequence shown here is derived from an EMBL/GenBank/DDBJ whole genome shotgun (WGS) entry which is preliminary data.</text>
</comment>
<feature type="compositionally biased region" description="Polar residues" evidence="1">
    <location>
        <begin position="350"/>
        <end position="362"/>
    </location>
</feature>
<keyword evidence="2" id="KW-1133">Transmembrane helix</keyword>
<dbReference type="PANTHER" id="PTHR40465">
    <property type="entry name" value="CHROMOSOME 1, WHOLE GENOME SHOTGUN SEQUENCE"/>
    <property type="match status" value="1"/>
</dbReference>
<feature type="transmembrane region" description="Helical" evidence="2">
    <location>
        <begin position="106"/>
        <end position="127"/>
    </location>
</feature>
<dbReference type="Proteomes" id="UP001342314">
    <property type="component" value="Unassembled WGS sequence"/>
</dbReference>
<evidence type="ECO:0000313" key="4">
    <source>
        <dbReference type="EMBL" id="GJN92037.1"/>
    </source>
</evidence>
<evidence type="ECO:0000256" key="1">
    <source>
        <dbReference type="SAM" id="MobiDB-lite"/>
    </source>
</evidence>
<feature type="transmembrane region" description="Helical" evidence="2">
    <location>
        <begin position="183"/>
        <end position="203"/>
    </location>
</feature>
<sequence length="451" mass="48895">MSDSGYEDVWMLEAPPGLAAKMIGPLAAGYAAELVFFGMYSMLFIQHCTTGQFSALRSRALKVTLVVLFVLQAALSAFNFAEMYKSMVRQSRTIDWMASGTPEWNMIPLLGGLIAAISQAVLSQRAGTFIQSRRVRYGFYVWMSLLICLTLFGSLAATTIGFIWTSDGIDWRPELNWNTAIAVWMWVSAVADVSISATFAVSLRGRRAGFSSNTDNLLNRLAWYSVRTASYTAFVALGGAIAASIFRDSEVAYTNLACAFICPLPPLYGLGYFTTVVSSRQAIQDAFSGSKEGGPTLPAHRQDAVKREKASSGSSAAAATPHAALDMTGVPADVATLNATPSRRSRLLGMTTSHKYSRSTSSIDDRSLRSLYLRPGSSGGRVREASGRGGTASANGIVGELRIHVEQEVERTIDEPEPEERRYSTHSREGSFEGRRSALGRYRTGPSWDGG</sequence>
<dbReference type="Pfam" id="PF20152">
    <property type="entry name" value="DUF6534"/>
    <property type="match status" value="1"/>
</dbReference>
<accession>A0AAV5GRQ5</accession>
<name>A0AAV5GRQ5_9BASI</name>
<evidence type="ECO:0000259" key="3">
    <source>
        <dbReference type="Pfam" id="PF20152"/>
    </source>
</evidence>
<feature type="transmembrane region" description="Helical" evidence="2">
    <location>
        <begin position="20"/>
        <end position="40"/>
    </location>
</feature>
<feature type="domain" description="DUF6534" evidence="3">
    <location>
        <begin position="188"/>
        <end position="275"/>
    </location>
</feature>
<keyword evidence="2" id="KW-0472">Membrane</keyword>
<organism evidence="4 5">
    <name type="scientific">Rhodotorula paludigena</name>
    <dbReference type="NCBI Taxonomy" id="86838"/>
    <lineage>
        <taxon>Eukaryota</taxon>
        <taxon>Fungi</taxon>
        <taxon>Dikarya</taxon>
        <taxon>Basidiomycota</taxon>
        <taxon>Pucciniomycotina</taxon>
        <taxon>Microbotryomycetes</taxon>
        <taxon>Sporidiobolales</taxon>
        <taxon>Sporidiobolaceae</taxon>
        <taxon>Rhodotorula</taxon>
    </lineage>
</organism>
<feature type="transmembrane region" description="Helical" evidence="2">
    <location>
        <begin position="139"/>
        <end position="163"/>
    </location>
</feature>
<evidence type="ECO:0000313" key="5">
    <source>
        <dbReference type="Proteomes" id="UP001342314"/>
    </source>
</evidence>
<feature type="transmembrane region" description="Helical" evidence="2">
    <location>
        <begin position="224"/>
        <end position="246"/>
    </location>
</feature>
<dbReference type="InterPro" id="IPR045339">
    <property type="entry name" value="DUF6534"/>
</dbReference>
<dbReference type="AlphaFoldDB" id="A0AAV5GRQ5"/>